<dbReference type="InterPro" id="IPR047686">
    <property type="entry name" value="BenD"/>
</dbReference>
<dbReference type="InterPro" id="IPR002347">
    <property type="entry name" value="SDR_fam"/>
</dbReference>
<dbReference type="Proteomes" id="UP000608345">
    <property type="component" value="Unassembled WGS sequence"/>
</dbReference>
<dbReference type="Pfam" id="PF00106">
    <property type="entry name" value="adh_short"/>
    <property type="match status" value="1"/>
</dbReference>
<dbReference type="InterPro" id="IPR036291">
    <property type="entry name" value="NAD(P)-bd_dom_sf"/>
</dbReference>
<dbReference type="PRINTS" id="PR00081">
    <property type="entry name" value="GDHRDH"/>
</dbReference>
<evidence type="ECO:0000313" key="3">
    <source>
        <dbReference type="EMBL" id="GGW96033.1"/>
    </source>
</evidence>
<name>A0A918JRL3_9BURK</name>
<comment type="caution">
    <text evidence="3">The sequence shown here is derived from an EMBL/GenBank/DDBJ whole genome shotgun (WGS) entry which is preliminary data.</text>
</comment>
<protein>
    <submittedName>
        <fullName evidence="3">1,6-dihydroxycyclohexa-2,4-diene-1-carboxylate dehydrogenase</fullName>
    </submittedName>
</protein>
<accession>A0A918JRL3</accession>
<dbReference type="AlphaFoldDB" id="A0A918JRL3"/>
<dbReference type="SUPFAM" id="SSF51735">
    <property type="entry name" value="NAD(P)-binding Rossmann-fold domains"/>
    <property type="match status" value="1"/>
</dbReference>
<dbReference type="NCBIfam" id="NF040811">
    <property type="entry name" value="BenD"/>
    <property type="match status" value="1"/>
</dbReference>
<dbReference type="RefSeq" id="WP_189386037.1">
    <property type="nucleotide sequence ID" value="NZ_BAABFY010000041.1"/>
</dbReference>
<organism evidence="3 4">
    <name type="scientific">Advenella faeciporci</name>
    <dbReference type="NCBI Taxonomy" id="797535"/>
    <lineage>
        <taxon>Bacteria</taxon>
        <taxon>Pseudomonadati</taxon>
        <taxon>Pseudomonadota</taxon>
        <taxon>Betaproteobacteria</taxon>
        <taxon>Burkholderiales</taxon>
        <taxon>Alcaligenaceae</taxon>
    </lineage>
</organism>
<dbReference type="EMBL" id="BMYS01000028">
    <property type="protein sequence ID" value="GGW96033.1"/>
    <property type="molecule type" value="Genomic_DNA"/>
</dbReference>
<keyword evidence="4" id="KW-1185">Reference proteome</keyword>
<comment type="similarity">
    <text evidence="1 2">Belongs to the short-chain dehydrogenases/reductases (SDR) family.</text>
</comment>
<dbReference type="NCBIfam" id="NF009463">
    <property type="entry name" value="PRK12823.1"/>
    <property type="match status" value="1"/>
</dbReference>
<evidence type="ECO:0000313" key="4">
    <source>
        <dbReference type="Proteomes" id="UP000608345"/>
    </source>
</evidence>
<proteinExistence type="inferred from homology"/>
<dbReference type="PRINTS" id="PR00080">
    <property type="entry name" value="SDRFAMILY"/>
</dbReference>
<dbReference type="PROSITE" id="PS00061">
    <property type="entry name" value="ADH_SHORT"/>
    <property type="match status" value="1"/>
</dbReference>
<dbReference type="GO" id="GO:0016616">
    <property type="term" value="F:oxidoreductase activity, acting on the CH-OH group of donors, NAD or NADP as acceptor"/>
    <property type="evidence" value="ECO:0007669"/>
    <property type="project" value="TreeGrafter"/>
</dbReference>
<reference evidence="3" key="1">
    <citation type="journal article" date="2014" name="Int. J. Syst. Evol. Microbiol.">
        <title>Complete genome sequence of Corynebacterium casei LMG S-19264T (=DSM 44701T), isolated from a smear-ripened cheese.</title>
        <authorList>
            <consortium name="US DOE Joint Genome Institute (JGI-PGF)"/>
            <person name="Walter F."/>
            <person name="Albersmeier A."/>
            <person name="Kalinowski J."/>
            <person name="Ruckert C."/>
        </authorList>
    </citation>
    <scope>NUCLEOTIDE SEQUENCE</scope>
    <source>
        <strain evidence="3">KCTC 23732</strain>
    </source>
</reference>
<dbReference type="FunFam" id="3.40.50.720:FF:000084">
    <property type="entry name" value="Short-chain dehydrogenase reductase"/>
    <property type="match status" value="1"/>
</dbReference>
<dbReference type="Gene3D" id="3.40.50.720">
    <property type="entry name" value="NAD(P)-binding Rossmann-like Domain"/>
    <property type="match status" value="1"/>
</dbReference>
<dbReference type="GO" id="GO:0030497">
    <property type="term" value="P:fatty acid elongation"/>
    <property type="evidence" value="ECO:0007669"/>
    <property type="project" value="TreeGrafter"/>
</dbReference>
<gene>
    <name evidence="3" type="primary">benD</name>
    <name evidence="3" type="ORF">GCM10011450_27070</name>
</gene>
<sequence length="263" mass="28426">MRFANKVVIVTGAAQGIGEGVATRVSQEGGTTVLVDRSSLVKDVAEKIKNNDSNAKVSWVEADLETYEGAEKMAAHAIEHYGQIDILFNNVGGTIWTRPFEKYEPSHIVDEVNRSLFPTLWCCRAVLPYMVEKKRGVIVNVSSIATRSIYRVPYAAAKGGVNALTASLAMEVAPKGVRVVAVAVGGTEAPARRIPRNPLGNPSDLAEQDQIWYQEIIEQTKDSTYFGRYGTIDEMVAPLLFMASDEASYITGSVLPSGGGDQG</sequence>
<evidence type="ECO:0000256" key="1">
    <source>
        <dbReference type="ARBA" id="ARBA00006484"/>
    </source>
</evidence>
<dbReference type="PANTHER" id="PTHR42760:SF123">
    <property type="entry name" value="OXIDOREDUCTASE"/>
    <property type="match status" value="1"/>
</dbReference>
<reference evidence="3" key="2">
    <citation type="submission" date="2020-09" db="EMBL/GenBank/DDBJ databases">
        <authorList>
            <person name="Sun Q."/>
            <person name="Kim S."/>
        </authorList>
    </citation>
    <scope>NUCLEOTIDE SEQUENCE</scope>
    <source>
        <strain evidence="3">KCTC 23732</strain>
    </source>
</reference>
<dbReference type="InterPro" id="IPR020904">
    <property type="entry name" value="Sc_DH/Rdtase_CS"/>
</dbReference>
<evidence type="ECO:0000256" key="2">
    <source>
        <dbReference type="RuleBase" id="RU000363"/>
    </source>
</evidence>
<dbReference type="PANTHER" id="PTHR42760">
    <property type="entry name" value="SHORT-CHAIN DEHYDROGENASES/REDUCTASES FAMILY MEMBER"/>
    <property type="match status" value="1"/>
</dbReference>